<gene>
    <name evidence="2" type="ORF">HNQ67_001570</name>
</gene>
<feature type="chain" id="PRO_5030971794" description="Lipoprotein" evidence="1">
    <location>
        <begin position="23"/>
        <end position="170"/>
    </location>
</feature>
<evidence type="ECO:0000256" key="1">
    <source>
        <dbReference type="SAM" id="SignalP"/>
    </source>
</evidence>
<protein>
    <recommendedName>
        <fullName evidence="4">Lipoprotein</fullName>
    </recommendedName>
</protein>
<evidence type="ECO:0008006" key="4">
    <source>
        <dbReference type="Google" id="ProtNLM"/>
    </source>
</evidence>
<accession>A0A7W8MGK8</accession>
<organism evidence="2 3">
    <name type="scientific">Brevundimonas basaltis</name>
    <dbReference type="NCBI Taxonomy" id="472166"/>
    <lineage>
        <taxon>Bacteria</taxon>
        <taxon>Pseudomonadati</taxon>
        <taxon>Pseudomonadota</taxon>
        <taxon>Alphaproteobacteria</taxon>
        <taxon>Caulobacterales</taxon>
        <taxon>Caulobacteraceae</taxon>
        <taxon>Brevundimonas</taxon>
    </lineage>
</organism>
<dbReference type="PROSITE" id="PS51257">
    <property type="entry name" value="PROKAR_LIPOPROTEIN"/>
    <property type="match status" value="1"/>
</dbReference>
<evidence type="ECO:0000313" key="2">
    <source>
        <dbReference type="EMBL" id="MBB5292050.1"/>
    </source>
</evidence>
<keyword evidence="1" id="KW-0732">Signal</keyword>
<sequence>MRARVFMSLAALGLAVSGCATVAPPAPERTVTEGAGPVPEPVPDHDWFFNIDGDTAHMAYGLAESDDLRLGMNCRRASGRLELATVAENGAAAEIHVESGGETERFPARSEPSEVHDGVFLVADARTTEPVFQRFRRVGWIAQWRDGRRDAYAPHPESAANIERFFAFCG</sequence>
<dbReference type="AlphaFoldDB" id="A0A7W8MGK8"/>
<keyword evidence="3" id="KW-1185">Reference proteome</keyword>
<dbReference type="Proteomes" id="UP000566663">
    <property type="component" value="Unassembled WGS sequence"/>
</dbReference>
<proteinExistence type="predicted"/>
<evidence type="ECO:0000313" key="3">
    <source>
        <dbReference type="Proteomes" id="UP000566663"/>
    </source>
</evidence>
<dbReference type="EMBL" id="JACHFZ010000003">
    <property type="protein sequence ID" value="MBB5292050.1"/>
    <property type="molecule type" value="Genomic_DNA"/>
</dbReference>
<feature type="signal peptide" evidence="1">
    <location>
        <begin position="1"/>
        <end position="22"/>
    </location>
</feature>
<reference evidence="2 3" key="1">
    <citation type="submission" date="2020-08" db="EMBL/GenBank/DDBJ databases">
        <title>Genomic Encyclopedia of Type Strains, Phase IV (KMG-IV): sequencing the most valuable type-strain genomes for metagenomic binning, comparative biology and taxonomic classification.</title>
        <authorList>
            <person name="Goeker M."/>
        </authorList>
    </citation>
    <scope>NUCLEOTIDE SEQUENCE [LARGE SCALE GENOMIC DNA]</scope>
    <source>
        <strain evidence="2 3">DSM 25335</strain>
    </source>
</reference>
<name>A0A7W8MGK8_9CAUL</name>
<comment type="caution">
    <text evidence="2">The sequence shown here is derived from an EMBL/GenBank/DDBJ whole genome shotgun (WGS) entry which is preliminary data.</text>
</comment>
<dbReference type="RefSeq" id="WP_246347508.1">
    <property type="nucleotide sequence ID" value="NZ_BAAAFF010000002.1"/>
</dbReference>